<keyword evidence="2" id="KW-1185">Reference proteome</keyword>
<dbReference type="AlphaFoldDB" id="A0A8X6FP18"/>
<accession>A0A8X6FP18</accession>
<reference evidence="1" key="1">
    <citation type="submission" date="2020-07" db="EMBL/GenBank/DDBJ databases">
        <title>Multicomponent nature underlies the extraordinary mechanical properties of spider dragline silk.</title>
        <authorList>
            <person name="Kono N."/>
            <person name="Nakamura H."/>
            <person name="Mori M."/>
            <person name="Yoshida Y."/>
            <person name="Ohtoshi R."/>
            <person name="Malay A.D."/>
            <person name="Moran D.A.P."/>
            <person name="Tomita M."/>
            <person name="Numata K."/>
            <person name="Arakawa K."/>
        </authorList>
    </citation>
    <scope>NUCLEOTIDE SEQUENCE</scope>
</reference>
<dbReference type="Proteomes" id="UP000887116">
    <property type="component" value="Unassembled WGS sequence"/>
</dbReference>
<dbReference type="OrthoDB" id="10588481at2759"/>
<evidence type="ECO:0000313" key="2">
    <source>
        <dbReference type="Proteomes" id="UP000887116"/>
    </source>
</evidence>
<protein>
    <submittedName>
        <fullName evidence="1">Uncharacterized protein</fullName>
    </submittedName>
</protein>
<sequence length="119" mass="13458">MEETTHQSRNFLKEALGKPIHKFLEDSEEKLIKLKTLKTEFLLSEATNKRTKIYDLFFDAVETIKSSLVANEQLMFISGNIVAKIRLSSLSEVDSLALKADCRLACSCLVNSTYLLLVD</sequence>
<comment type="caution">
    <text evidence="1">The sequence shown here is derived from an EMBL/GenBank/DDBJ whole genome shotgun (WGS) entry which is preliminary data.</text>
</comment>
<name>A0A8X6FP18_TRICU</name>
<proteinExistence type="predicted"/>
<dbReference type="EMBL" id="BMAO01003039">
    <property type="protein sequence ID" value="GFQ85241.1"/>
    <property type="molecule type" value="Genomic_DNA"/>
</dbReference>
<gene>
    <name evidence="1" type="ORF">TNCT_535171</name>
</gene>
<evidence type="ECO:0000313" key="1">
    <source>
        <dbReference type="EMBL" id="GFQ85241.1"/>
    </source>
</evidence>
<organism evidence="1 2">
    <name type="scientific">Trichonephila clavata</name>
    <name type="common">Joro spider</name>
    <name type="synonym">Nephila clavata</name>
    <dbReference type="NCBI Taxonomy" id="2740835"/>
    <lineage>
        <taxon>Eukaryota</taxon>
        <taxon>Metazoa</taxon>
        <taxon>Ecdysozoa</taxon>
        <taxon>Arthropoda</taxon>
        <taxon>Chelicerata</taxon>
        <taxon>Arachnida</taxon>
        <taxon>Araneae</taxon>
        <taxon>Araneomorphae</taxon>
        <taxon>Entelegynae</taxon>
        <taxon>Araneoidea</taxon>
        <taxon>Nephilidae</taxon>
        <taxon>Trichonephila</taxon>
    </lineage>
</organism>